<reference evidence="12 13" key="1">
    <citation type="submission" date="2020-07" db="EMBL/GenBank/DDBJ databases">
        <title>Complete genome sequence of Klebsiella pneumoniae phage Miami.</title>
        <authorList>
            <person name="Mora D.A."/>
            <person name="Lessor L."/>
            <person name="Gill J."/>
            <person name="Liu M."/>
        </authorList>
    </citation>
    <scope>NUCLEOTIDE SEQUENCE [LARGE SCALE GENOMIC DNA]</scope>
</reference>
<dbReference type="Gene3D" id="3.30.420.10">
    <property type="entry name" value="Ribonuclease H-like superfamily/Ribonuclease H"/>
    <property type="match status" value="1"/>
</dbReference>
<accession>A0A873WI69</accession>
<evidence type="ECO:0000256" key="8">
    <source>
        <dbReference type="ARBA" id="ARBA00022759"/>
    </source>
</evidence>
<dbReference type="EMBL" id="MT701590">
    <property type="protein sequence ID" value="QPB09166.1"/>
    <property type="molecule type" value="Genomic_DNA"/>
</dbReference>
<evidence type="ECO:0000256" key="4">
    <source>
        <dbReference type="ARBA" id="ARBA00011245"/>
    </source>
</evidence>
<evidence type="ECO:0000313" key="13">
    <source>
        <dbReference type="Proteomes" id="UP000662782"/>
    </source>
</evidence>
<dbReference type="InterPro" id="IPR002156">
    <property type="entry name" value="RNaseH_domain"/>
</dbReference>
<evidence type="ECO:0000256" key="5">
    <source>
        <dbReference type="ARBA" id="ARBA00012180"/>
    </source>
</evidence>
<dbReference type="NCBIfam" id="NF001236">
    <property type="entry name" value="PRK00203.1"/>
    <property type="match status" value="1"/>
</dbReference>
<dbReference type="CDD" id="cd09278">
    <property type="entry name" value="RNase_HI_prokaryote_like"/>
    <property type="match status" value="1"/>
</dbReference>
<dbReference type="EC" id="3.1.26.4" evidence="5"/>
<dbReference type="InterPro" id="IPR022892">
    <property type="entry name" value="RNaseHI"/>
</dbReference>
<evidence type="ECO:0000256" key="1">
    <source>
        <dbReference type="ARBA" id="ARBA00000077"/>
    </source>
</evidence>
<dbReference type="GO" id="GO:0043137">
    <property type="term" value="P:DNA replication, removal of RNA primer"/>
    <property type="evidence" value="ECO:0007669"/>
    <property type="project" value="TreeGrafter"/>
</dbReference>
<dbReference type="InterPro" id="IPR036397">
    <property type="entry name" value="RNaseH_sf"/>
</dbReference>
<evidence type="ECO:0000259" key="11">
    <source>
        <dbReference type="PROSITE" id="PS50879"/>
    </source>
</evidence>
<dbReference type="PROSITE" id="PS50879">
    <property type="entry name" value="RNASE_H_1"/>
    <property type="match status" value="1"/>
</dbReference>
<evidence type="ECO:0000256" key="6">
    <source>
        <dbReference type="ARBA" id="ARBA00022722"/>
    </source>
</evidence>
<comment type="cofactor">
    <cofactor evidence="2">
        <name>Mg(2+)</name>
        <dbReference type="ChEBI" id="CHEBI:18420"/>
    </cofactor>
</comment>
<organism evidence="12 13">
    <name type="scientific">Klebsiella phage Miami</name>
    <dbReference type="NCBI Taxonomy" id="2767581"/>
    <lineage>
        <taxon>Viruses</taxon>
        <taxon>Duplodnaviria</taxon>
        <taxon>Heunggongvirae</taxon>
        <taxon>Uroviricota</taxon>
        <taxon>Caudoviricetes</taxon>
        <taxon>Chimalliviridae</taxon>
        <taxon>Miamivirus</taxon>
        <taxon>Miamivirus miami</taxon>
    </lineage>
</organism>
<dbReference type="PANTHER" id="PTHR10642:SF26">
    <property type="entry name" value="RIBONUCLEASE H1"/>
    <property type="match status" value="1"/>
</dbReference>
<comment type="subunit">
    <text evidence="4">Monomer.</text>
</comment>
<keyword evidence="13" id="KW-1185">Reference proteome</keyword>
<evidence type="ECO:0000256" key="10">
    <source>
        <dbReference type="ARBA" id="ARBA00022842"/>
    </source>
</evidence>
<keyword evidence="7" id="KW-0479">Metal-binding</keyword>
<keyword evidence="8" id="KW-0255">Endonuclease</keyword>
<dbReference type="PANTHER" id="PTHR10642">
    <property type="entry name" value="RIBONUCLEASE H1"/>
    <property type="match status" value="1"/>
</dbReference>
<dbReference type="GO" id="GO:0004523">
    <property type="term" value="F:RNA-DNA hybrid ribonuclease activity"/>
    <property type="evidence" value="ECO:0007669"/>
    <property type="project" value="UniProtKB-EC"/>
</dbReference>
<evidence type="ECO:0000256" key="3">
    <source>
        <dbReference type="ARBA" id="ARBA00005300"/>
    </source>
</evidence>
<evidence type="ECO:0000256" key="9">
    <source>
        <dbReference type="ARBA" id="ARBA00022801"/>
    </source>
</evidence>
<evidence type="ECO:0000256" key="7">
    <source>
        <dbReference type="ARBA" id="ARBA00022723"/>
    </source>
</evidence>
<dbReference type="HAMAP" id="MF_00042">
    <property type="entry name" value="RNase_H"/>
    <property type="match status" value="1"/>
</dbReference>
<gene>
    <name evidence="12" type="ORF">CPT_Miami_071</name>
</gene>
<dbReference type="GO" id="GO:0003676">
    <property type="term" value="F:nucleic acid binding"/>
    <property type="evidence" value="ECO:0007669"/>
    <property type="project" value="InterPro"/>
</dbReference>
<dbReference type="Pfam" id="PF00075">
    <property type="entry name" value="RNase_H"/>
    <property type="match status" value="1"/>
</dbReference>
<keyword evidence="10" id="KW-0460">Magnesium</keyword>
<name>A0A873WI69_9CAUD</name>
<feature type="domain" description="RNase H type-1" evidence="11">
    <location>
        <begin position="1"/>
        <end position="146"/>
    </location>
</feature>
<comment type="catalytic activity">
    <reaction evidence="1">
        <text>Endonucleolytic cleavage to 5'-phosphomonoester.</text>
        <dbReference type="EC" id="3.1.26.4"/>
    </reaction>
</comment>
<comment type="similarity">
    <text evidence="3">Belongs to the RNase H family.</text>
</comment>
<evidence type="ECO:0000313" key="12">
    <source>
        <dbReference type="EMBL" id="QPB09166.1"/>
    </source>
</evidence>
<proteinExistence type="inferred from homology"/>
<keyword evidence="9" id="KW-0378">Hydrolase</keyword>
<protein>
    <recommendedName>
        <fullName evidence="5">ribonuclease H</fullName>
        <ecNumber evidence="5">3.1.26.4</ecNumber>
    </recommendedName>
</protein>
<keyword evidence="6" id="KW-0540">Nuclease</keyword>
<dbReference type="Proteomes" id="UP000662782">
    <property type="component" value="Segment"/>
</dbReference>
<dbReference type="SUPFAM" id="SSF53098">
    <property type="entry name" value="Ribonuclease H-like"/>
    <property type="match status" value="1"/>
</dbReference>
<dbReference type="InterPro" id="IPR012337">
    <property type="entry name" value="RNaseH-like_sf"/>
</dbReference>
<sequence>MDQIIIYTDGSCLENSAAGGPGGWAYIIVGKDEKYSIEQNKGYFKTTNNRMEMMACLEALLEFDYPKRIIIHTDSQYLIDGMTKWIYGWRKRNWVTGYGEAVKNKDLWQALIDASKFHKVTYVKVKAHNGDKYNERCDVLAKEAARNPELDDVGFVPVHNPPKIKYPYYFRKR</sequence>
<dbReference type="GO" id="GO:0046872">
    <property type="term" value="F:metal ion binding"/>
    <property type="evidence" value="ECO:0007669"/>
    <property type="project" value="UniProtKB-KW"/>
</dbReference>
<evidence type="ECO:0000256" key="2">
    <source>
        <dbReference type="ARBA" id="ARBA00001946"/>
    </source>
</evidence>
<dbReference type="InterPro" id="IPR050092">
    <property type="entry name" value="RNase_H"/>
</dbReference>